<dbReference type="PANTHER" id="PTHR46118:SF4">
    <property type="entry name" value="PROTEIN ABHD11"/>
    <property type="match status" value="1"/>
</dbReference>
<gene>
    <name evidence="13" type="ORF">g.17377</name>
</gene>
<dbReference type="InterPro" id="IPR000073">
    <property type="entry name" value="AB_hydrolase_1"/>
</dbReference>
<organism evidence="13">
    <name type="scientific">Cuerna arida</name>
    <dbReference type="NCBI Taxonomy" id="1464854"/>
    <lineage>
        <taxon>Eukaryota</taxon>
        <taxon>Metazoa</taxon>
        <taxon>Ecdysozoa</taxon>
        <taxon>Arthropoda</taxon>
        <taxon>Hexapoda</taxon>
        <taxon>Insecta</taxon>
        <taxon>Pterygota</taxon>
        <taxon>Neoptera</taxon>
        <taxon>Paraneoptera</taxon>
        <taxon>Hemiptera</taxon>
        <taxon>Auchenorrhyncha</taxon>
        <taxon>Membracoidea</taxon>
        <taxon>Cicadellidae</taxon>
        <taxon>Cicadellinae</taxon>
        <taxon>Proconiini</taxon>
        <taxon>Cuerna</taxon>
    </lineage>
</organism>
<dbReference type="AlphaFoldDB" id="A0A1B6FCR6"/>
<evidence type="ECO:0000256" key="7">
    <source>
        <dbReference type="ARBA" id="ARBA00044064"/>
    </source>
</evidence>
<keyword evidence="2" id="KW-0378">Hydrolase</keyword>
<comment type="similarity">
    <text evidence="1">Belongs to the AB hydrolase superfamily.</text>
</comment>
<proteinExistence type="inferred from homology"/>
<feature type="domain" description="AB hydrolase-1" evidence="12">
    <location>
        <begin position="67"/>
        <end position="306"/>
    </location>
</feature>
<evidence type="ECO:0000256" key="5">
    <source>
        <dbReference type="ARBA" id="ARBA00043667"/>
    </source>
</evidence>
<dbReference type="EC" id="3.1.1.116" evidence="3"/>
<comment type="catalytic activity">
    <reaction evidence="10">
        <text>1-octadecanoyl-2-(9Z-octadecenoyl)-sn-glycerol + H2O = 2-(9Z-octadecenoyl)-glycerol + octadecanoate + H(+)</text>
        <dbReference type="Rhea" id="RHEA:77103"/>
        <dbReference type="ChEBI" id="CHEBI:15377"/>
        <dbReference type="ChEBI" id="CHEBI:15378"/>
        <dbReference type="ChEBI" id="CHEBI:25629"/>
        <dbReference type="ChEBI" id="CHEBI:73990"/>
        <dbReference type="ChEBI" id="CHEBI:75468"/>
    </reaction>
</comment>
<evidence type="ECO:0000256" key="2">
    <source>
        <dbReference type="ARBA" id="ARBA00022801"/>
    </source>
</evidence>
<dbReference type="Gene3D" id="3.40.50.1820">
    <property type="entry name" value="alpha/beta hydrolase"/>
    <property type="match status" value="1"/>
</dbReference>
<dbReference type="GO" id="GO:0052689">
    <property type="term" value="F:carboxylic ester hydrolase activity"/>
    <property type="evidence" value="ECO:0007669"/>
    <property type="project" value="TreeGrafter"/>
</dbReference>
<evidence type="ECO:0000256" key="10">
    <source>
        <dbReference type="ARBA" id="ARBA00048513"/>
    </source>
</evidence>
<dbReference type="SUPFAM" id="SSF53474">
    <property type="entry name" value="alpha/beta-Hydrolases"/>
    <property type="match status" value="1"/>
</dbReference>
<evidence type="ECO:0000256" key="8">
    <source>
        <dbReference type="ARBA" id="ARBA00048283"/>
    </source>
</evidence>
<accession>A0A1B6FCR6</accession>
<reference evidence="13" key="1">
    <citation type="submission" date="2015-11" db="EMBL/GenBank/DDBJ databases">
        <title>De novo transcriptome assembly of four potential Pierce s Disease insect vectors from Arizona vineyards.</title>
        <authorList>
            <person name="Tassone E.E."/>
        </authorList>
    </citation>
    <scope>NUCLEOTIDE SEQUENCE</scope>
</reference>
<dbReference type="PRINTS" id="PR00412">
    <property type="entry name" value="EPOXHYDRLASE"/>
</dbReference>
<evidence type="ECO:0000256" key="9">
    <source>
        <dbReference type="ARBA" id="ARBA00048504"/>
    </source>
</evidence>
<comment type="catalytic activity">
    <reaction evidence="8">
        <text>1-octadecanoyl-2-(4Z,7Z,10Z,13Z,16Z,19Z-docosahexaenoyl)-sn-glycerol + H2O = 2-(4Z,7Z,10Z,13Z,16Z,19Z-docosahexaenoyl)-glycerol + octadecanoate + H(+)</text>
        <dbReference type="Rhea" id="RHEA:77107"/>
        <dbReference type="ChEBI" id="CHEBI:15377"/>
        <dbReference type="ChEBI" id="CHEBI:15378"/>
        <dbReference type="ChEBI" id="CHEBI:25629"/>
        <dbReference type="ChEBI" id="CHEBI:77129"/>
        <dbReference type="ChEBI" id="CHEBI:186738"/>
    </reaction>
</comment>
<evidence type="ECO:0000256" key="11">
    <source>
        <dbReference type="ARBA" id="ARBA00048919"/>
    </source>
</evidence>
<dbReference type="InterPro" id="IPR029058">
    <property type="entry name" value="AB_hydrolase_fold"/>
</dbReference>
<name>A0A1B6FCR6_9HEMI</name>
<evidence type="ECO:0000256" key="1">
    <source>
        <dbReference type="ARBA" id="ARBA00008645"/>
    </source>
</evidence>
<comment type="catalytic activity">
    <reaction evidence="6">
        <text>a 1,3-diacyl-sn-glycerol + H2O = a 1-acyl-sn-glycerol + a fatty acid + H(+)</text>
        <dbReference type="Rhea" id="RHEA:38503"/>
        <dbReference type="ChEBI" id="CHEBI:15377"/>
        <dbReference type="ChEBI" id="CHEBI:15378"/>
        <dbReference type="ChEBI" id="CHEBI:28868"/>
        <dbReference type="ChEBI" id="CHEBI:64683"/>
        <dbReference type="ChEBI" id="CHEBI:77272"/>
    </reaction>
</comment>
<sequence>MFALQNIISLGSNFAKKSILNKVFILSEVNCPDKIYKRYTLTSGSPVQLQLSYQYFAESLTSENTIPIIVLHGLLGSKANWNSVCRALAKENLRTIIAVDARNHGDSPHVYDFSYESMVSDIVYFLKKHNIEKASFIGHSMGGRTVMLLAQLYPEMVHSMAIVDISPVGESPNMVEMSELLRKIKKLDLKEDLTLAEARKKATEKLTKLELEPKLINFLLTNLADNEPVSNWRWKFNIRAIAENFETEICRFPILRTDVNTRTLFISGMNSDYIRPQDEPRIRKIFPRSHFQYIVGAGHWVHADRPQAFIQTVSGFFKEEKPSFSVP</sequence>
<dbReference type="GO" id="GO:0005739">
    <property type="term" value="C:mitochondrion"/>
    <property type="evidence" value="ECO:0007669"/>
    <property type="project" value="TreeGrafter"/>
</dbReference>
<comment type="catalytic activity">
    <reaction evidence="9">
        <text>1,2-didecanoylglycerol + H2O = decanoylglycerol + decanoate + H(+)</text>
        <dbReference type="Rhea" id="RHEA:48596"/>
        <dbReference type="ChEBI" id="CHEBI:11152"/>
        <dbReference type="ChEBI" id="CHEBI:15377"/>
        <dbReference type="ChEBI" id="CHEBI:15378"/>
        <dbReference type="ChEBI" id="CHEBI:27689"/>
        <dbReference type="ChEBI" id="CHEBI:90605"/>
    </reaction>
</comment>
<dbReference type="Pfam" id="PF00561">
    <property type="entry name" value="Abhydrolase_1"/>
    <property type="match status" value="1"/>
</dbReference>
<dbReference type="InterPro" id="IPR000639">
    <property type="entry name" value="Epox_hydrolase-like"/>
</dbReference>
<dbReference type="PANTHER" id="PTHR46118">
    <property type="entry name" value="PROTEIN ABHD11"/>
    <property type="match status" value="1"/>
</dbReference>
<evidence type="ECO:0000256" key="6">
    <source>
        <dbReference type="ARBA" id="ARBA00043742"/>
    </source>
</evidence>
<evidence type="ECO:0000259" key="12">
    <source>
        <dbReference type="Pfam" id="PF00561"/>
    </source>
</evidence>
<evidence type="ECO:0000256" key="4">
    <source>
        <dbReference type="ARBA" id="ARBA00042703"/>
    </source>
</evidence>
<protein>
    <recommendedName>
        <fullName evidence="7">sn-1-specific diacylglycerol lipase ABHD11</fullName>
        <ecNumber evidence="3">3.1.1.116</ecNumber>
    </recommendedName>
    <alternativeName>
        <fullName evidence="4">Alpha/beta hydrolase domain-containing protein 11</fullName>
    </alternativeName>
</protein>
<evidence type="ECO:0000256" key="3">
    <source>
        <dbReference type="ARBA" id="ARBA00026104"/>
    </source>
</evidence>
<dbReference type="EMBL" id="GECZ01021760">
    <property type="protein sequence ID" value="JAS48009.1"/>
    <property type="molecule type" value="Transcribed_RNA"/>
</dbReference>
<evidence type="ECO:0000313" key="13">
    <source>
        <dbReference type="EMBL" id="JAS48009.1"/>
    </source>
</evidence>
<comment type="catalytic activity">
    <reaction evidence="5">
        <text>a 1,2-diacyl-sn-glycerol + H2O = a 2-acylglycerol + a fatty acid + H(+)</text>
        <dbReference type="Rhea" id="RHEA:33275"/>
        <dbReference type="ChEBI" id="CHEBI:15377"/>
        <dbReference type="ChEBI" id="CHEBI:15378"/>
        <dbReference type="ChEBI" id="CHEBI:17389"/>
        <dbReference type="ChEBI" id="CHEBI:17815"/>
        <dbReference type="ChEBI" id="CHEBI:28868"/>
        <dbReference type="EC" id="3.1.1.116"/>
    </reaction>
</comment>
<comment type="catalytic activity">
    <reaction evidence="11">
        <text>1-octadecanoyl-2-(5Z,8Z,11Z,14Z-eicosatetraenoyl)-sn-glycerol + H2O = 2-(5Z,8Z,11Z,14Z-eicosatetraenoyl)-glycerol + octadecanoate + H(+)</text>
        <dbReference type="Rhea" id="RHEA:38507"/>
        <dbReference type="ChEBI" id="CHEBI:15377"/>
        <dbReference type="ChEBI" id="CHEBI:15378"/>
        <dbReference type="ChEBI" id="CHEBI:25629"/>
        <dbReference type="ChEBI" id="CHEBI:52392"/>
        <dbReference type="ChEBI" id="CHEBI:75728"/>
    </reaction>
</comment>